<comment type="caution">
    <text evidence="1">The sequence shown here is derived from an EMBL/GenBank/DDBJ whole genome shotgun (WGS) entry which is preliminary data.</text>
</comment>
<evidence type="ECO:0000313" key="1">
    <source>
        <dbReference type="EMBL" id="GII24296.1"/>
    </source>
</evidence>
<accession>A0A8J3TF18</accession>
<keyword evidence="2" id="KW-1185">Reference proteome</keyword>
<dbReference type="Proteomes" id="UP000599074">
    <property type="component" value="Unassembled WGS sequence"/>
</dbReference>
<gene>
    <name evidence="1" type="ORF">Pme01_38930</name>
</gene>
<reference evidence="1" key="1">
    <citation type="submission" date="2021-01" db="EMBL/GenBank/DDBJ databases">
        <title>Whole genome shotgun sequence of Planosporangium mesophilum NBRC 109066.</title>
        <authorList>
            <person name="Komaki H."/>
            <person name="Tamura T."/>
        </authorList>
    </citation>
    <scope>NUCLEOTIDE SEQUENCE</scope>
    <source>
        <strain evidence="1">NBRC 109066</strain>
    </source>
</reference>
<dbReference type="AlphaFoldDB" id="A0A8J3TF18"/>
<sequence>MTIRHVCTWPAKPCAWCEDTINHLQRCGRLGCSNYVDDRDPVTGHLVTTADPDNPHHAIEVWCCNLCLDLLDTYLGQSGCGYCIDGWMPVSHGVLGPAYRTCPYCRDACPGCHGIGRFAAGFFDYDEGQLSYDNSYLIEAFAEHHLRPYFCGTCHGLVTVVPLRHPAGGDRS</sequence>
<name>A0A8J3TF18_9ACTN</name>
<evidence type="ECO:0000313" key="2">
    <source>
        <dbReference type="Proteomes" id="UP000599074"/>
    </source>
</evidence>
<organism evidence="1 2">
    <name type="scientific">Planosporangium mesophilum</name>
    <dbReference type="NCBI Taxonomy" id="689768"/>
    <lineage>
        <taxon>Bacteria</taxon>
        <taxon>Bacillati</taxon>
        <taxon>Actinomycetota</taxon>
        <taxon>Actinomycetes</taxon>
        <taxon>Micromonosporales</taxon>
        <taxon>Micromonosporaceae</taxon>
        <taxon>Planosporangium</taxon>
    </lineage>
</organism>
<dbReference type="EMBL" id="BOON01000035">
    <property type="protein sequence ID" value="GII24296.1"/>
    <property type="molecule type" value="Genomic_DNA"/>
</dbReference>
<dbReference type="RefSeq" id="WP_168116613.1">
    <property type="nucleotide sequence ID" value="NZ_BOON01000035.1"/>
</dbReference>
<protein>
    <submittedName>
        <fullName evidence="1">Uncharacterized protein</fullName>
    </submittedName>
</protein>
<proteinExistence type="predicted"/>